<evidence type="ECO:0000256" key="5">
    <source>
        <dbReference type="ARBA" id="ARBA00023136"/>
    </source>
</evidence>
<dbReference type="Pfam" id="PF10317">
    <property type="entry name" value="7TM_GPCR_Srd"/>
    <property type="match status" value="1"/>
</dbReference>
<accession>A0A8S1F3T7</accession>
<keyword evidence="5 7" id="KW-0472">Membrane</keyword>
<dbReference type="OrthoDB" id="5783603at2759"/>
<keyword evidence="9" id="KW-1185">Reference proteome</keyword>
<evidence type="ECO:0000256" key="3">
    <source>
        <dbReference type="ARBA" id="ARBA00022692"/>
    </source>
</evidence>
<feature type="transmembrane region" description="Helical" evidence="7">
    <location>
        <begin position="28"/>
        <end position="50"/>
    </location>
</feature>
<dbReference type="Proteomes" id="UP000494206">
    <property type="component" value="Unassembled WGS sequence"/>
</dbReference>
<sequence length="362" mass="40379">MEATTEAYDRRALIKQLQFAFIVDEVGVHMSEVICGIGMFLNGLLCYLILTKTPVHMRAYAVLLFNFAFFDFFTCLASLFACQKPYFTGVSLVYIFLGPCKYVAPWLCYFCHCVVCHAMAHSQNILLISFIYRYWILVDIQPRIGQMIGLSVAFYSVSLTFFVFYYLDIGDSSELMRILTTFHPQNHYDDETIWGKITVSGNTSIFRIASLAAIVYMTLPCVPIYALILTYRKKTLKILASSALNMSETTRKGHAKLIKALTIQAAIPLFWLVASGIFTMSEFGIVSGPIPEVITFRLMECIPMTSPMVALIFISPYRIGLLKMIAKTGLIKYGDGNKVGNVGGESKSNAKPSAVDTAADLA</sequence>
<comment type="similarity">
    <text evidence="2">Belongs to the nematode receptor-like protein srd family.</text>
</comment>
<dbReference type="SUPFAM" id="SSF81321">
    <property type="entry name" value="Family A G protein-coupled receptor-like"/>
    <property type="match status" value="1"/>
</dbReference>
<dbReference type="EMBL" id="CADEPM010000004">
    <property type="protein sequence ID" value="CAB3405246.1"/>
    <property type="molecule type" value="Genomic_DNA"/>
</dbReference>
<reference evidence="8 9" key="1">
    <citation type="submission" date="2020-04" db="EMBL/GenBank/DDBJ databases">
        <authorList>
            <person name="Laetsch R D."/>
            <person name="Stevens L."/>
            <person name="Kumar S."/>
            <person name="Blaxter L. M."/>
        </authorList>
    </citation>
    <scope>NUCLEOTIDE SEQUENCE [LARGE SCALE GENOMIC DNA]</scope>
</reference>
<feature type="transmembrane region" description="Helical" evidence="7">
    <location>
        <begin position="62"/>
        <end position="82"/>
    </location>
</feature>
<name>A0A8S1F3T7_9PELO</name>
<organism evidence="8 9">
    <name type="scientific">Caenorhabditis bovis</name>
    <dbReference type="NCBI Taxonomy" id="2654633"/>
    <lineage>
        <taxon>Eukaryota</taxon>
        <taxon>Metazoa</taxon>
        <taxon>Ecdysozoa</taxon>
        <taxon>Nematoda</taxon>
        <taxon>Chromadorea</taxon>
        <taxon>Rhabditida</taxon>
        <taxon>Rhabditina</taxon>
        <taxon>Rhabditomorpha</taxon>
        <taxon>Rhabditoidea</taxon>
        <taxon>Rhabditidae</taxon>
        <taxon>Peloderinae</taxon>
        <taxon>Caenorhabditis</taxon>
    </lineage>
</organism>
<feature type="region of interest" description="Disordered" evidence="6">
    <location>
        <begin position="342"/>
        <end position="362"/>
    </location>
</feature>
<dbReference type="PANTHER" id="PTHR22945">
    <property type="entry name" value="SERPENTINE RECEPTOR, CLASS D DELTA"/>
    <property type="match status" value="1"/>
</dbReference>
<gene>
    <name evidence="8" type="ORF">CBOVIS_LOCUS7465</name>
</gene>
<feature type="transmembrane region" description="Helical" evidence="7">
    <location>
        <begin position="147"/>
        <end position="167"/>
    </location>
</feature>
<evidence type="ECO:0000256" key="7">
    <source>
        <dbReference type="SAM" id="Phobius"/>
    </source>
</evidence>
<dbReference type="AlphaFoldDB" id="A0A8S1F3T7"/>
<comment type="subcellular location">
    <subcellularLocation>
        <location evidence="1">Membrane</location>
        <topology evidence="1">Multi-pass membrane protein</topology>
    </subcellularLocation>
</comment>
<keyword evidence="4 7" id="KW-1133">Transmembrane helix</keyword>
<feature type="transmembrane region" description="Helical" evidence="7">
    <location>
        <begin position="261"/>
        <end position="281"/>
    </location>
</feature>
<comment type="caution">
    <text evidence="8">The sequence shown here is derived from an EMBL/GenBank/DDBJ whole genome shotgun (WGS) entry which is preliminary data.</text>
</comment>
<dbReference type="GO" id="GO:0016020">
    <property type="term" value="C:membrane"/>
    <property type="evidence" value="ECO:0007669"/>
    <property type="project" value="UniProtKB-SubCell"/>
</dbReference>
<evidence type="ECO:0000256" key="6">
    <source>
        <dbReference type="SAM" id="MobiDB-lite"/>
    </source>
</evidence>
<evidence type="ECO:0000313" key="8">
    <source>
        <dbReference type="EMBL" id="CAB3405246.1"/>
    </source>
</evidence>
<protein>
    <recommendedName>
        <fullName evidence="10">G-protein coupled receptors family 1 profile domain-containing protein</fullName>
    </recommendedName>
</protein>
<dbReference type="PANTHER" id="PTHR22945:SF23">
    <property type="entry name" value="SERPENTINE RECEPTOR CLASS DELTA-1-RELATED"/>
    <property type="match status" value="1"/>
</dbReference>
<evidence type="ECO:0008006" key="10">
    <source>
        <dbReference type="Google" id="ProtNLM"/>
    </source>
</evidence>
<evidence type="ECO:0000256" key="4">
    <source>
        <dbReference type="ARBA" id="ARBA00022989"/>
    </source>
</evidence>
<feature type="transmembrane region" description="Helical" evidence="7">
    <location>
        <begin position="205"/>
        <end position="228"/>
    </location>
</feature>
<feature type="transmembrane region" description="Helical" evidence="7">
    <location>
        <begin position="293"/>
        <end position="314"/>
    </location>
</feature>
<evidence type="ECO:0000313" key="9">
    <source>
        <dbReference type="Proteomes" id="UP000494206"/>
    </source>
</evidence>
<evidence type="ECO:0000256" key="2">
    <source>
        <dbReference type="ARBA" id="ARBA00009166"/>
    </source>
</evidence>
<keyword evidence="3 7" id="KW-0812">Transmembrane</keyword>
<dbReference type="InterPro" id="IPR050920">
    <property type="entry name" value="Nematode_rcpt-like_delta"/>
</dbReference>
<dbReference type="InterPro" id="IPR019421">
    <property type="entry name" value="7TM_GPCR_serpentine_rcpt_Srd"/>
</dbReference>
<evidence type="ECO:0000256" key="1">
    <source>
        <dbReference type="ARBA" id="ARBA00004141"/>
    </source>
</evidence>
<proteinExistence type="inferred from homology"/>